<evidence type="ECO:0000313" key="2">
    <source>
        <dbReference type="EMBL" id="QJA65862.1"/>
    </source>
</evidence>
<name>A0A6H2A6X4_9ZZZZ</name>
<dbReference type="EMBL" id="MT144576">
    <property type="protein sequence ID" value="QJA55190.1"/>
    <property type="molecule type" value="Genomic_DNA"/>
</dbReference>
<proteinExistence type="predicted"/>
<accession>A0A6H2A6X4</accession>
<sequence length="115" mass="13323">MENSEKKSQPSEAEIREFWGKLGGKYEEYSHTDGCPSHFVMPDKSWIMPPAYIDLDILVKYAVPKLDKYRVSLSTVFNSKLWIAEIYNADNEGICKDKDPVLALFWAIYEIIKEV</sequence>
<evidence type="ECO:0000313" key="1">
    <source>
        <dbReference type="EMBL" id="QJA55190.1"/>
    </source>
</evidence>
<protein>
    <recommendedName>
        <fullName evidence="4">Phage ABA sandwich domain-containing protein</fullName>
    </recommendedName>
</protein>
<gene>
    <name evidence="3" type="ORF">MM415A00125_0038</name>
    <name evidence="2" type="ORF">MM415B00372_0053</name>
    <name evidence="1" type="ORF">TM448A07702_0002</name>
</gene>
<dbReference type="AlphaFoldDB" id="A0A6H2A6X4"/>
<organism evidence="1">
    <name type="scientific">viral metagenome</name>
    <dbReference type="NCBI Taxonomy" id="1070528"/>
    <lineage>
        <taxon>unclassified sequences</taxon>
        <taxon>metagenomes</taxon>
        <taxon>organismal metagenomes</taxon>
    </lineage>
</organism>
<dbReference type="EMBL" id="MT145192">
    <property type="protein sequence ID" value="QJI04945.1"/>
    <property type="molecule type" value="Genomic_DNA"/>
</dbReference>
<evidence type="ECO:0008006" key="4">
    <source>
        <dbReference type="Google" id="ProtNLM"/>
    </source>
</evidence>
<evidence type="ECO:0000313" key="3">
    <source>
        <dbReference type="EMBL" id="QJI04945.1"/>
    </source>
</evidence>
<reference evidence="1" key="1">
    <citation type="submission" date="2020-03" db="EMBL/GenBank/DDBJ databases">
        <title>The deep terrestrial virosphere.</title>
        <authorList>
            <person name="Holmfeldt K."/>
            <person name="Nilsson E."/>
            <person name="Simone D."/>
            <person name="Lopez-Fernandez M."/>
            <person name="Wu X."/>
            <person name="de Brujin I."/>
            <person name="Lundin D."/>
            <person name="Andersson A."/>
            <person name="Bertilsson S."/>
            <person name="Dopson M."/>
        </authorList>
    </citation>
    <scope>NUCLEOTIDE SEQUENCE</scope>
    <source>
        <strain evidence="3">MM415A00125</strain>
        <strain evidence="2">MM415B00372</strain>
        <strain evidence="1">TM448A07702</strain>
    </source>
</reference>
<dbReference type="EMBL" id="MT141545">
    <property type="protein sequence ID" value="QJA65862.1"/>
    <property type="molecule type" value="Genomic_DNA"/>
</dbReference>